<protein>
    <recommendedName>
        <fullName evidence="3">Fe2OG dioxygenase domain-containing protein</fullName>
    </recommendedName>
</protein>
<dbReference type="SUPFAM" id="SSF51197">
    <property type="entry name" value="Clavaminate synthase-like"/>
    <property type="match status" value="1"/>
</dbReference>
<gene>
    <name evidence="4" type="ORF">BP5796_09418</name>
</gene>
<evidence type="ECO:0000256" key="1">
    <source>
        <dbReference type="ARBA" id="ARBA00008056"/>
    </source>
</evidence>
<dbReference type="Pfam" id="PF03171">
    <property type="entry name" value="2OG-FeII_Oxy"/>
    <property type="match status" value="1"/>
</dbReference>
<dbReference type="InterPro" id="IPR050231">
    <property type="entry name" value="Iron_ascorbate_oxido_reductase"/>
</dbReference>
<name>A0A3D8QY09_9HELO</name>
<proteinExistence type="inferred from homology"/>
<dbReference type="AlphaFoldDB" id="A0A3D8QY09"/>
<dbReference type="GO" id="GO:0046872">
    <property type="term" value="F:metal ion binding"/>
    <property type="evidence" value="ECO:0007669"/>
    <property type="project" value="UniProtKB-KW"/>
</dbReference>
<keyword evidence="2" id="KW-0408">Iron</keyword>
<dbReference type="Proteomes" id="UP000256328">
    <property type="component" value="Unassembled WGS sequence"/>
</dbReference>
<dbReference type="PANTHER" id="PTHR47990">
    <property type="entry name" value="2-OXOGLUTARATE (2OG) AND FE(II)-DEPENDENT OXYGENASE SUPERFAMILY PROTEIN-RELATED"/>
    <property type="match status" value="1"/>
</dbReference>
<dbReference type="InterPro" id="IPR005123">
    <property type="entry name" value="Oxoglu/Fe-dep_dioxygenase_dom"/>
</dbReference>
<evidence type="ECO:0000313" key="4">
    <source>
        <dbReference type="EMBL" id="RDW66669.1"/>
    </source>
</evidence>
<dbReference type="OrthoDB" id="288590at2759"/>
<accession>A0A3D8QY09</accession>
<comment type="caution">
    <text evidence="4">The sequence shown here is derived from an EMBL/GenBank/DDBJ whole genome shotgun (WGS) entry which is preliminary data.</text>
</comment>
<evidence type="ECO:0000256" key="2">
    <source>
        <dbReference type="RuleBase" id="RU003682"/>
    </source>
</evidence>
<dbReference type="PROSITE" id="PS51471">
    <property type="entry name" value="FE2OG_OXY"/>
    <property type="match status" value="1"/>
</dbReference>
<comment type="similarity">
    <text evidence="1 2">Belongs to the iron/ascorbate-dependent oxidoreductase family.</text>
</comment>
<keyword evidence="5" id="KW-1185">Reference proteome</keyword>
<dbReference type="Gene3D" id="2.60.120.330">
    <property type="entry name" value="B-lactam Antibiotic, Isopenicillin N Synthase, Chain"/>
    <property type="match status" value="1"/>
</dbReference>
<feature type="domain" description="Fe2OG dioxygenase" evidence="3">
    <location>
        <begin position="224"/>
        <end position="334"/>
    </location>
</feature>
<sequence length="377" mass="41598">MAEVASTSSNSLPSTKSDSLAAAIEVQNYLKARLSASKNSASNDSGKWEIPIIDLTPSFSPSLSNRQAVASQIHQACITTGFFYITGHGIPQEICNNTLALAERFFRELTPEAKEKIHMKHSDHFRGYEPASWTSTNEYETKETKEGFNWGYETGLDPSGGDGKYVELDGSSEAGKNLWPEESELPGFYAGIAQYYGQVLQLSRHIFRLFALSLSLPEDYFEPLVTHPGGIARLINYPASRNPSPLPVDDEEIGLGAHSDYECFTLLLQDSTPGLEILSPSGQWIAATPVEGGIVVNVADFLMRWTNGRYKSTVHRVVNRTNKQRYSIPFFFSINYDAKVETLPGCLAEGEVSKYPPITAGRYVLDRLGLTLKTGGY</sequence>
<dbReference type="InterPro" id="IPR044861">
    <property type="entry name" value="IPNS-like_FE2OG_OXY"/>
</dbReference>
<dbReference type="InterPro" id="IPR027443">
    <property type="entry name" value="IPNS-like_sf"/>
</dbReference>
<dbReference type="Pfam" id="PF14226">
    <property type="entry name" value="DIOX_N"/>
    <property type="match status" value="1"/>
</dbReference>
<dbReference type="PRINTS" id="PR00682">
    <property type="entry name" value="IPNSYNTHASE"/>
</dbReference>
<dbReference type="FunFam" id="2.60.120.330:FF:000047">
    <property type="entry name" value="Similar to oxidoreductase"/>
    <property type="match status" value="1"/>
</dbReference>
<dbReference type="GO" id="GO:0044283">
    <property type="term" value="P:small molecule biosynthetic process"/>
    <property type="evidence" value="ECO:0007669"/>
    <property type="project" value="UniProtKB-ARBA"/>
</dbReference>
<dbReference type="InterPro" id="IPR026992">
    <property type="entry name" value="DIOX_N"/>
</dbReference>
<evidence type="ECO:0000259" key="3">
    <source>
        <dbReference type="PROSITE" id="PS51471"/>
    </source>
</evidence>
<organism evidence="4 5">
    <name type="scientific">Coleophoma crateriformis</name>
    <dbReference type="NCBI Taxonomy" id="565419"/>
    <lineage>
        <taxon>Eukaryota</taxon>
        <taxon>Fungi</taxon>
        <taxon>Dikarya</taxon>
        <taxon>Ascomycota</taxon>
        <taxon>Pezizomycotina</taxon>
        <taxon>Leotiomycetes</taxon>
        <taxon>Helotiales</taxon>
        <taxon>Dermateaceae</taxon>
        <taxon>Coleophoma</taxon>
    </lineage>
</organism>
<keyword evidence="2" id="KW-0479">Metal-binding</keyword>
<dbReference type="EMBL" id="PDLN01000014">
    <property type="protein sequence ID" value="RDW66669.1"/>
    <property type="molecule type" value="Genomic_DNA"/>
</dbReference>
<keyword evidence="2" id="KW-0560">Oxidoreductase</keyword>
<reference evidence="4 5" key="1">
    <citation type="journal article" date="2018" name="IMA Fungus">
        <title>IMA Genome-F 9: Draft genome sequence of Annulohypoxylon stygium, Aspergillus mulundensis, Berkeleyomyces basicola (syn. Thielaviopsis basicola), Ceratocystis smalleyi, two Cercospora beticola strains, Coleophoma cylindrospora, Fusarium fracticaudum, Phialophora cf. hyalina, and Morchella septimelata.</title>
        <authorList>
            <person name="Wingfield B.D."/>
            <person name="Bills G.F."/>
            <person name="Dong Y."/>
            <person name="Huang W."/>
            <person name="Nel W.J."/>
            <person name="Swalarsk-Parry B.S."/>
            <person name="Vaghefi N."/>
            <person name="Wilken P.M."/>
            <person name="An Z."/>
            <person name="de Beer Z.W."/>
            <person name="De Vos L."/>
            <person name="Chen L."/>
            <person name="Duong T.A."/>
            <person name="Gao Y."/>
            <person name="Hammerbacher A."/>
            <person name="Kikkert J.R."/>
            <person name="Li Y."/>
            <person name="Li H."/>
            <person name="Li K."/>
            <person name="Li Q."/>
            <person name="Liu X."/>
            <person name="Ma X."/>
            <person name="Naidoo K."/>
            <person name="Pethybridge S.J."/>
            <person name="Sun J."/>
            <person name="Steenkamp E.T."/>
            <person name="van der Nest M.A."/>
            <person name="van Wyk S."/>
            <person name="Wingfield M.J."/>
            <person name="Xiong C."/>
            <person name="Yue Q."/>
            <person name="Zhang X."/>
        </authorList>
    </citation>
    <scope>NUCLEOTIDE SEQUENCE [LARGE SCALE GENOMIC DNA]</scope>
    <source>
        <strain evidence="4 5">BP5796</strain>
    </source>
</reference>
<evidence type="ECO:0000313" key="5">
    <source>
        <dbReference type="Proteomes" id="UP000256328"/>
    </source>
</evidence>
<dbReference type="GO" id="GO:0016491">
    <property type="term" value="F:oxidoreductase activity"/>
    <property type="evidence" value="ECO:0007669"/>
    <property type="project" value="UniProtKB-KW"/>
</dbReference>